<dbReference type="InterPro" id="IPR006086">
    <property type="entry name" value="XPG-I_dom"/>
</dbReference>
<dbReference type="OrthoDB" id="2959108at2759"/>
<dbReference type="Gene3D" id="3.40.50.1010">
    <property type="entry name" value="5'-nuclease"/>
    <property type="match status" value="1"/>
</dbReference>
<proteinExistence type="predicted"/>
<dbReference type="EMBL" id="BGPR01001561">
    <property type="protein sequence ID" value="GBM56731.1"/>
    <property type="molecule type" value="Genomic_DNA"/>
</dbReference>
<dbReference type="InterPro" id="IPR029060">
    <property type="entry name" value="PIN-like_dom_sf"/>
</dbReference>
<dbReference type="SMART" id="SM00485">
    <property type="entry name" value="XPGN"/>
    <property type="match status" value="1"/>
</dbReference>
<evidence type="ECO:0000259" key="2">
    <source>
        <dbReference type="SMART" id="SM00485"/>
    </source>
</evidence>
<dbReference type="InterPro" id="IPR006085">
    <property type="entry name" value="XPG_DNA_repair_N"/>
</dbReference>
<gene>
    <name evidence="3" type="primary">Gen1</name>
    <name evidence="3" type="ORF">AVEN_6086_1</name>
</gene>
<comment type="caution">
    <text evidence="3">The sequence shown here is derived from an EMBL/GenBank/DDBJ whole genome shotgun (WGS) entry which is preliminary data.</text>
</comment>
<evidence type="ECO:0000313" key="3">
    <source>
        <dbReference type="EMBL" id="GBM56731.1"/>
    </source>
</evidence>
<feature type="domain" description="XPG-I" evidence="1">
    <location>
        <begin position="160"/>
        <end position="229"/>
    </location>
</feature>
<organism evidence="3 4">
    <name type="scientific">Araneus ventricosus</name>
    <name type="common">Orbweaver spider</name>
    <name type="synonym">Epeira ventricosa</name>
    <dbReference type="NCBI Taxonomy" id="182803"/>
    <lineage>
        <taxon>Eukaryota</taxon>
        <taxon>Metazoa</taxon>
        <taxon>Ecdysozoa</taxon>
        <taxon>Arthropoda</taxon>
        <taxon>Chelicerata</taxon>
        <taxon>Arachnida</taxon>
        <taxon>Araneae</taxon>
        <taxon>Araneomorphae</taxon>
        <taxon>Entelegynae</taxon>
        <taxon>Araneoidea</taxon>
        <taxon>Araneidae</taxon>
        <taxon>Araneus</taxon>
    </lineage>
</organism>
<dbReference type="PANTHER" id="PTHR11081:SF70">
    <property type="entry name" value="FLAP ENDONUCLEASE GEN HOMOLOG 1"/>
    <property type="match status" value="1"/>
</dbReference>
<accession>A0A4Y2GUY3</accession>
<dbReference type="GO" id="GO:0000400">
    <property type="term" value="F:four-way junction DNA binding"/>
    <property type="evidence" value="ECO:0007669"/>
    <property type="project" value="TreeGrafter"/>
</dbReference>
<dbReference type="Proteomes" id="UP000499080">
    <property type="component" value="Unassembled WGS sequence"/>
</dbReference>
<reference evidence="3 4" key="1">
    <citation type="journal article" date="2019" name="Sci. Rep.">
        <title>Orb-weaving spider Araneus ventricosus genome elucidates the spidroin gene catalogue.</title>
        <authorList>
            <person name="Kono N."/>
            <person name="Nakamura H."/>
            <person name="Ohtoshi R."/>
            <person name="Moran D.A.P."/>
            <person name="Shinohara A."/>
            <person name="Yoshida Y."/>
            <person name="Fujiwara M."/>
            <person name="Mori M."/>
            <person name="Tomita M."/>
            <person name="Arakawa K."/>
        </authorList>
    </citation>
    <scope>NUCLEOTIDE SEQUENCE [LARGE SCALE GENOMIC DNA]</scope>
</reference>
<keyword evidence="3" id="KW-0378">Hydrolase</keyword>
<evidence type="ECO:0000313" key="4">
    <source>
        <dbReference type="Proteomes" id="UP000499080"/>
    </source>
</evidence>
<dbReference type="SUPFAM" id="SSF88723">
    <property type="entry name" value="PIN domain-like"/>
    <property type="match status" value="1"/>
</dbReference>
<dbReference type="AlphaFoldDB" id="A0A4Y2GUY3"/>
<evidence type="ECO:0000259" key="1">
    <source>
        <dbReference type="SMART" id="SM00484"/>
    </source>
</evidence>
<name>A0A4Y2GUY3_ARAVE</name>
<dbReference type="SMART" id="SM00484">
    <property type="entry name" value="XPGI"/>
    <property type="match status" value="1"/>
</dbReference>
<protein>
    <submittedName>
        <fullName evidence="3">Flap endonuclease GEN 1</fullName>
    </submittedName>
</protein>
<feature type="domain" description="XPG N-terminal" evidence="2">
    <location>
        <begin position="45"/>
        <end position="139"/>
    </location>
</feature>
<keyword evidence="4" id="KW-1185">Reference proteome</keyword>
<keyword evidence="3" id="KW-0540">Nuclease</keyword>
<dbReference type="GO" id="GO:0017108">
    <property type="term" value="F:5'-flap endonuclease activity"/>
    <property type="evidence" value="ECO:0007669"/>
    <property type="project" value="TreeGrafter"/>
</dbReference>
<dbReference type="PRINTS" id="PR00853">
    <property type="entry name" value="XPGRADSUPER"/>
</dbReference>
<dbReference type="InterPro" id="IPR006084">
    <property type="entry name" value="XPG/Rad2"/>
</dbReference>
<dbReference type="Pfam" id="PF00752">
    <property type="entry name" value="XPG_N"/>
    <property type="match status" value="1"/>
</dbReference>
<keyword evidence="3" id="KW-0255">Endonuclease</keyword>
<sequence>MSLHGKRAASSFRGDFEAFVNLLQACTLVMTNLLKGSFLETFAKMGVTGLWSILSELCERKDIKYLCGKRVAVDLSGWVVQAIQCKGLSAVKNPHLRNLFFRVSGLLLNGVHPVFVLEGKVPDLKQAAFKKRNYQGNNNSDNVSRPLFDRILNQCHELLKSLGVPCIKSSGEAEAFCAFLCAKGIVDGVITNDNDAFLYGADTVYRDFSIDPKVGVKHPPAVVVWKFGEGVAARVSSSSSGCSSKF</sequence>
<dbReference type="PANTHER" id="PTHR11081">
    <property type="entry name" value="FLAP ENDONUCLEASE FAMILY MEMBER"/>
    <property type="match status" value="1"/>
</dbReference>
<dbReference type="CDD" id="cd09869">
    <property type="entry name" value="PIN_GEN1"/>
    <property type="match status" value="1"/>
</dbReference>
<dbReference type="Pfam" id="PF00867">
    <property type="entry name" value="XPG_I"/>
    <property type="match status" value="1"/>
</dbReference>